<dbReference type="CDD" id="cd07246">
    <property type="entry name" value="VOC_like"/>
    <property type="match status" value="1"/>
</dbReference>
<dbReference type="InterPro" id="IPR004360">
    <property type="entry name" value="Glyas_Fos-R_dOase_dom"/>
</dbReference>
<reference evidence="2" key="1">
    <citation type="submission" date="2022-06" db="EMBL/GenBank/DDBJ databases">
        <title>Sphingomonas sp. nov. isolated from rhizosphere soil of tomato.</title>
        <authorList>
            <person name="Dong H."/>
            <person name="Gao R."/>
        </authorList>
    </citation>
    <scope>NUCLEOTIDE SEQUENCE</scope>
    <source>
        <strain evidence="2">MMSM24</strain>
    </source>
</reference>
<dbReference type="SUPFAM" id="SSF54593">
    <property type="entry name" value="Glyoxalase/Bleomycin resistance protein/Dihydroxybiphenyl dioxygenase"/>
    <property type="match status" value="1"/>
</dbReference>
<evidence type="ECO:0000313" key="3">
    <source>
        <dbReference type="Proteomes" id="UP001165565"/>
    </source>
</evidence>
<dbReference type="InterPro" id="IPR037523">
    <property type="entry name" value="VOC_core"/>
</dbReference>
<comment type="caution">
    <text evidence="2">The sequence shown here is derived from an EMBL/GenBank/DDBJ whole genome shotgun (WGS) entry which is preliminary data.</text>
</comment>
<evidence type="ECO:0000313" key="2">
    <source>
        <dbReference type="EMBL" id="MCW6534204.1"/>
    </source>
</evidence>
<protein>
    <submittedName>
        <fullName evidence="2">VOC family protein</fullName>
    </submittedName>
</protein>
<dbReference type="Gene3D" id="3.30.720.120">
    <property type="match status" value="1"/>
</dbReference>
<name>A0AA41ZC52_9SPHN</name>
<organism evidence="2 3">
    <name type="scientific">Sphingomonas lycopersici</name>
    <dbReference type="NCBI Taxonomy" id="2951807"/>
    <lineage>
        <taxon>Bacteria</taxon>
        <taxon>Pseudomonadati</taxon>
        <taxon>Pseudomonadota</taxon>
        <taxon>Alphaproteobacteria</taxon>
        <taxon>Sphingomonadales</taxon>
        <taxon>Sphingomonadaceae</taxon>
        <taxon>Sphingomonas</taxon>
    </lineage>
</organism>
<dbReference type="Proteomes" id="UP001165565">
    <property type="component" value="Unassembled WGS sequence"/>
</dbReference>
<proteinExistence type="predicted"/>
<dbReference type="InterPro" id="IPR029068">
    <property type="entry name" value="Glyas_Bleomycin-R_OHBP_Dase"/>
</dbReference>
<dbReference type="PROSITE" id="PS51819">
    <property type="entry name" value="VOC"/>
    <property type="match status" value="1"/>
</dbReference>
<dbReference type="RefSeq" id="WP_265268142.1">
    <property type="nucleotide sequence ID" value="NZ_JANFAV010000002.1"/>
</dbReference>
<sequence>MSGPANQAPTSGLTPHITIRDKRAKEAIDFYARAFGATEQARAPAEDGERLMHAHLHINGASLMMHDDFPEYSGNPAGEPAGLVLHLQVDDTDKWYQRAVDAGATSVMAPEDMFWGDRYAQVRDPFGHLWSIGTPLR</sequence>
<dbReference type="Gene3D" id="3.30.720.110">
    <property type="match status" value="1"/>
</dbReference>
<keyword evidence="3" id="KW-1185">Reference proteome</keyword>
<feature type="domain" description="VOC" evidence="1">
    <location>
        <begin position="13"/>
        <end position="135"/>
    </location>
</feature>
<gene>
    <name evidence="2" type="ORF">NEE01_05325</name>
</gene>
<dbReference type="PANTHER" id="PTHR34109">
    <property type="entry name" value="BNAUNNG04460D PROTEIN-RELATED"/>
    <property type="match status" value="1"/>
</dbReference>
<evidence type="ECO:0000259" key="1">
    <source>
        <dbReference type="PROSITE" id="PS51819"/>
    </source>
</evidence>
<dbReference type="PANTHER" id="PTHR34109:SF1">
    <property type="entry name" value="VOC DOMAIN-CONTAINING PROTEIN"/>
    <property type="match status" value="1"/>
</dbReference>
<accession>A0AA41ZC52</accession>
<dbReference type="EMBL" id="JANFAV010000002">
    <property type="protein sequence ID" value="MCW6534204.1"/>
    <property type="molecule type" value="Genomic_DNA"/>
</dbReference>
<dbReference type="Pfam" id="PF00903">
    <property type="entry name" value="Glyoxalase"/>
    <property type="match status" value="1"/>
</dbReference>
<dbReference type="AlphaFoldDB" id="A0AA41ZC52"/>